<dbReference type="EMBL" id="JADGJH010002516">
    <property type="protein sequence ID" value="KAJ3097341.1"/>
    <property type="molecule type" value="Genomic_DNA"/>
</dbReference>
<feature type="transmembrane region" description="Helical" evidence="2">
    <location>
        <begin position="247"/>
        <end position="268"/>
    </location>
</feature>
<proteinExistence type="predicted"/>
<keyword evidence="4" id="KW-1185">Reference proteome</keyword>
<feature type="transmembrane region" description="Helical" evidence="2">
    <location>
        <begin position="182"/>
        <end position="203"/>
    </location>
</feature>
<comment type="caution">
    <text evidence="3">The sequence shown here is derived from an EMBL/GenBank/DDBJ whole genome shotgun (WGS) entry which is preliminary data.</text>
</comment>
<dbReference type="AlphaFoldDB" id="A0AAD5ST72"/>
<accession>A0AAD5ST72</accession>
<keyword evidence="2" id="KW-1133">Transmembrane helix</keyword>
<evidence type="ECO:0000313" key="3">
    <source>
        <dbReference type="EMBL" id="KAJ3097341.1"/>
    </source>
</evidence>
<evidence type="ECO:0000256" key="2">
    <source>
        <dbReference type="SAM" id="Phobius"/>
    </source>
</evidence>
<feature type="transmembrane region" description="Helical" evidence="2">
    <location>
        <begin position="84"/>
        <end position="102"/>
    </location>
</feature>
<feature type="transmembrane region" description="Helical" evidence="2">
    <location>
        <begin position="48"/>
        <end position="72"/>
    </location>
</feature>
<feature type="compositionally biased region" description="Low complexity" evidence="1">
    <location>
        <begin position="344"/>
        <end position="360"/>
    </location>
</feature>
<evidence type="ECO:0000256" key="1">
    <source>
        <dbReference type="SAM" id="MobiDB-lite"/>
    </source>
</evidence>
<protein>
    <submittedName>
        <fullName evidence="3">Uncharacterized protein</fullName>
    </submittedName>
</protein>
<sequence>MSSAPPSPDGSASTGGGNGVGTAADDGGISISISTLNNESGWAGDARMLHGVCMFVALNLMPLAALVVARFLKSRLRWWMSLHVALLVVAVVAAAVGVYQLVPSASLDYCNNTTLASTSLATTTTVAATALLPTATILATSSLPTTPSPTATPTTTSYPGCNPNPQFPLPSSPSFWFGTPHAALGSLLLFGFLPILIAAGAYVGATWDATRTRSPPAARVHRWAGRAFLAVVTIETQLGLSQSNAPIAFSIIFWILTLGVTAMLLLFARKLPPAHTLQMPKPPHWASRETLRRKVEASFDFASSPFSTAGGGSGSGGYGTGSSSSSSSSAAAAAARRPRLPRLNSNSVNPVSSSPLAPTSTSASAVSVASSSRVSSSDIAGGGASSLTAAATRVSESSSTVLASSSSATNSSVYYQNSASSSSAVSPSFRPSASAIALFQKATTLTSITTTLKSSVVVSGTSPTTKRQQHPAASAMSIDQQKQQQRIGSESPLVVNHVVLVEPEQLSQTIKIAKTMITIPPRNDDNEDDYDKKLVDRIIYSEPQEISLPRTIIAREDDNSNNEQQNRGMADRIIFSEPEEMSLPRIVNRDSSDTVPLATVCSIKEGGSFGEDGNGGGGDALMKRVIFAEPEEMEEVEEGEGLHYHDLPTIHDRIIYQEPLSLSRHGTANSDDQ</sequence>
<reference evidence="3" key="1">
    <citation type="submission" date="2020-05" db="EMBL/GenBank/DDBJ databases">
        <title>Phylogenomic resolution of chytrid fungi.</title>
        <authorList>
            <person name="Stajich J.E."/>
            <person name="Amses K."/>
            <person name="Simmons R."/>
            <person name="Seto K."/>
            <person name="Myers J."/>
            <person name="Bonds A."/>
            <person name="Quandt C.A."/>
            <person name="Barry K."/>
            <person name="Liu P."/>
            <person name="Grigoriev I."/>
            <person name="Longcore J.E."/>
            <person name="James T.Y."/>
        </authorList>
    </citation>
    <scope>NUCLEOTIDE SEQUENCE</scope>
    <source>
        <strain evidence="3">JEL0513</strain>
    </source>
</reference>
<keyword evidence="2" id="KW-0812">Transmembrane</keyword>
<feature type="compositionally biased region" description="Low complexity" evidence="1">
    <location>
        <begin position="321"/>
        <end position="335"/>
    </location>
</feature>
<dbReference type="Proteomes" id="UP001211907">
    <property type="component" value="Unassembled WGS sequence"/>
</dbReference>
<organism evidence="3 4">
    <name type="scientific">Physocladia obscura</name>
    <dbReference type="NCBI Taxonomy" id="109957"/>
    <lineage>
        <taxon>Eukaryota</taxon>
        <taxon>Fungi</taxon>
        <taxon>Fungi incertae sedis</taxon>
        <taxon>Chytridiomycota</taxon>
        <taxon>Chytridiomycota incertae sedis</taxon>
        <taxon>Chytridiomycetes</taxon>
        <taxon>Chytridiales</taxon>
        <taxon>Chytriomycetaceae</taxon>
        <taxon>Physocladia</taxon>
    </lineage>
</organism>
<gene>
    <name evidence="3" type="ORF">HK100_005380</name>
</gene>
<feature type="region of interest" description="Disordered" evidence="1">
    <location>
        <begin position="310"/>
        <end position="360"/>
    </location>
</feature>
<name>A0AAD5ST72_9FUNG</name>
<keyword evidence="2" id="KW-0472">Membrane</keyword>
<evidence type="ECO:0000313" key="4">
    <source>
        <dbReference type="Proteomes" id="UP001211907"/>
    </source>
</evidence>
<feature type="compositionally biased region" description="Gly residues" evidence="1">
    <location>
        <begin position="310"/>
        <end position="320"/>
    </location>
</feature>